<evidence type="ECO:0000313" key="4">
    <source>
        <dbReference type="Proteomes" id="UP000008520"/>
    </source>
</evidence>
<dbReference type="InterPro" id="IPR002789">
    <property type="entry name" value="HerA_central"/>
</dbReference>
<evidence type="ECO:0000313" key="3">
    <source>
        <dbReference type="EMBL" id="BAK59480.1"/>
    </source>
</evidence>
<feature type="domain" description="FtsK" evidence="2">
    <location>
        <begin position="12"/>
        <end position="195"/>
    </location>
</feature>
<dbReference type="GO" id="GO:0051301">
    <property type="term" value="P:cell division"/>
    <property type="evidence" value="ECO:0007669"/>
    <property type="project" value="UniProtKB-KW"/>
</dbReference>
<reference evidence="3 4" key="1">
    <citation type="journal article" date="2011" name="PLoS ONE">
        <title>Complete genome sequence and comparative analysis of the fish pathogen Lactococcus garvieae.</title>
        <authorList>
            <person name="Morita H."/>
            <person name="Toh H."/>
            <person name="Oshima K."/>
            <person name="Yoshizaki M."/>
            <person name="Kawanishi M."/>
            <person name="Nakaya K."/>
            <person name="Suzuki T."/>
            <person name="Miyauchi E."/>
            <person name="Ishii Y."/>
            <person name="Tanabe S."/>
            <person name="Murakami M."/>
            <person name="Hattori M."/>
        </authorList>
    </citation>
    <scope>NUCLEOTIDE SEQUENCE [LARGE SCALE GENOMIC DNA]</scope>
    <source>
        <strain evidence="3 4">Lg2</strain>
    </source>
</reference>
<dbReference type="InterPro" id="IPR027417">
    <property type="entry name" value="P-loop_NTPase"/>
</dbReference>
<keyword evidence="3" id="KW-0132">Cell division</keyword>
<name>F9VGJ7_LACGL</name>
<dbReference type="InterPro" id="IPR002543">
    <property type="entry name" value="FtsK_dom"/>
</dbReference>
<evidence type="ECO:0000259" key="2">
    <source>
        <dbReference type="PROSITE" id="PS50901"/>
    </source>
</evidence>
<proteinExistence type="predicted"/>
<dbReference type="SUPFAM" id="SSF52540">
    <property type="entry name" value="P-loop containing nucleoside triphosphate hydrolases"/>
    <property type="match status" value="1"/>
</dbReference>
<keyword evidence="1" id="KW-0547">Nucleotide-binding</keyword>
<evidence type="ECO:0000256" key="1">
    <source>
        <dbReference type="PROSITE-ProRule" id="PRU00289"/>
    </source>
</evidence>
<dbReference type="PATRIC" id="fig|420890.5.peg.21"/>
<dbReference type="Pfam" id="PF01935">
    <property type="entry name" value="DUF87"/>
    <property type="match status" value="1"/>
</dbReference>
<dbReference type="Gene3D" id="3.40.50.300">
    <property type="entry name" value="P-loop containing nucleotide triphosphate hydrolases"/>
    <property type="match status" value="1"/>
</dbReference>
<organism evidence="3 4">
    <name type="scientific">Lactococcus garvieae (strain Lg2)</name>
    <name type="common">Enterococcus seriolicida</name>
    <dbReference type="NCBI Taxonomy" id="420890"/>
    <lineage>
        <taxon>Bacteria</taxon>
        <taxon>Bacillati</taxon>
        <taxon>Bacillota</taxon>
        <taxon>Bacilli</taxon>
        <taxon>Lactobacillales</taxon>
        <taxon>Streptococcaceae</taxon>
        <taxon>Lactococcus</taxon>
    </lineage>
</organism>
<dbReference type="GO" id="GO:0005524">
    <property type="term" value="F:ATP binding"/>
    <property type="evidence" value="ECO:0007669"/>
    <property type="project" value="UniProtKB-UniRule"/>
</dbReference>
<keyword evidence="4" id="KW-1185">Reference proteome</keyword>
<keyword evidence="3" id="KW-0131">Cell cycle</keyword>
<dbReference type="PROSITE" id="PS50901">
    <property type="entry name" value="FTSK"/>
    <property type="match status" value="1"/>
</dbReference>
<dbReference type="eggNOG" id="COG1674">
    <property type="taxonomic scope" value="Bacteria"/>
</dbReference>
<feature type="binding site" evidence="1">
    <location>
        <begin position="30"/>
        <end position="37"/>
    </location>
    <ligand>
        <name>ATP</name>
        <dbReference type="ChEBI" id="CHEBI:30616"/>
    </ligand>
</feature>
<dbReference type="Proteomes" id="UP000008520">
    <property type="component" value="Chromosome"/>
</dbReference>
<dbReference type="RefSeq" id="WP_014024087.1">
    <property type="nucleotide sequence ID" value="NC_017490.1"/>
</dbReference>
<dbReference type="AlphaFoldDB" id="F9VGJ7"/>
<dbReference type="GO" id="GO:0003677">
    <property type="term" value="F:DNA binding"/>
    <property type="evidence" value="ECO:0007669"/>
    <property type="project" value="InterPro"/>
</dbReference>
<sequence>MKKYNYTPIPLYHNVQWNLTSESCHILLLSPTGGGKSYLTAYLLAMAVKRGHTVYFVDAKNSDFGAIVKKAGIKVASTPEEIIDLLKFMVNKMESTYSEHYENRTIDFGANFSSLNLPAHILIFDEVLAGLHAGDKKQKQEMENLLKQIALKGRMAGFIICLTSQYLLSTDLPQSINSQCQTRIVLGSEVSEELFHIATRHYKKDLGTAYKGGVGRGYAVNPQTGLTYFESPKMVLKGYDYTGLLKKLKGDKHD</sequence>
<protein>
    <submittedName>
        <fullName evidence="3">Putative cell division FtsK/SpoIIIE protein</fullName>
    </submittedName>
</protein>
<gene>
    <name evidence="3" type="ordered locus">LCGL_0020</name>
</gene>
<dbReference type="KEGG" id="lgv:LCGL_0020"/>
<accession>F9VGJ7</accession>
<dbReference type="STRING" id="420890.LCGL_0020"/>
<keyword evidence="1" id="KW-0067">ATP-binding</keyword>
<dbReference type="EMBL" id="AP009333">
    <property type="protein sequence ID" value="BAK59480.1"/>
    <property type="molecule type" value="Genomic_DNA"/>
</dbReference>
<dbReference type="HOGENOM" id="CLU_1093227_0_0_9"/>